<dbReference type="KEGG" id="cprv:CYPRO_0502"/>
<dbReference type="InterPro" id="IPR036165">
    <property type="entry name" value="YefM-like_sf"/>
</dbReference>
<dbReference type="PANTHER" id="PTHR33713:SF11">
    <property type="entry name" value="PREVENT-HOST-DEATH FAMILY PROTEIN"/>
    <property type="match status" value="1"/>
</dbReference>
<comment type="function">
    <text evidence="2">Antitoxin component of a type II toxin-antitoxin (TA) system.</text>
</comment>
<comment type="similarity">
    <text evidence="1 2">Belongs to the phD/YefM antitoxin family.</text>
</comment>
<dbReference type="InterPro" id="IPR006442">
    <property type="entry name" value="Antitoxin_Phd/YefM"/>
</dbReference>
<proteinExistence type="inferred from homology"/>
<dbReference type="EMBL" id="CP027806">
    <property type="protein sequence ID" value="AXI99787.1"/>
    <property type="molecule type" value="Genomic_DNA"/>
</dbReference>
<sequence>MSSAARIDKEQDIQPLSAFRKNATDFIEKIKSEKRSIVLTQNGKRVAVLVEASEYQRMQDKLAMMEDLIEAERQIARGEIVPHDEAKKQIPENLARWK</sequence>
<evidence type="ECO:0000313" key="4">
    <source>
        <dbReference type="Proteomes" id="UP000254808"/>
    </source>
</evidence>
<keyword evidence="4" id="KW-1185">Reference proteome</keyword>
<name>A0A345UH36_9BACT</name>
<dbReference type="Gene3D" id="3.40.1620.10">
    <property type="entry name" value="YefM-like domain"/>
    <property type="match status" value="1"/>
</dbReference>
<evidence type="ECO:0000313" key="3">
    <source>
        <dbReference type="EMBL" id="AXI99787.1"/>
    </source>
</evidence>
<dbReference type="InterPro" id="IPR051405">
    <property type="entry name" value="phD/YefM_antitoxin"/>
</dbReference>
<dbReference type="PANTHER" id="PTHR33713">
    <property type="entry name" value="ANTITOXIN YAFN-RELATED"/>
    <property type="match status" value="1"/>
</dbReference>
<dbReference type="RefSeq" id="WP_114983124.1">
    <property type="nucleotide sequence ID" value="NZ_CP027806.1"/>
</dbReference>
<dbReference type="SUPFAM" id="SSF143120">
    <property type="entry name" value="YefM-like"/>
    <property type="match status" value="1"/>
</dbReference>
<accession>A0A345UH36</accession>
<reference evidence="3 4" key="1">
    <citation type="submission" date="2018-03" db="EMBL/GenBank/DDBJ databases">
        <title>Phenotypic and genomic properties of Cyclonatronum proteinivorum gen. nov., sp. nov., a haloalkaliphilic bacteroidete from soda lakes possessing Na+-translocating rhodopsin.</title>
        <authorList>
            <person name="Toshchakov S.V."/>
            <person name="Korzhenkov A."/>
            <person name="Samarov N.I."/>
            <person name="Kublanov I.V."/>
            <person name="Muntyan M.S."/>
            <person name="Sorokin D.Y."/>
        </authorList>
    </citation>
    <scope>NUCLEOTIDE SEQUENCE [LARGE SCALE GENOMIC DNA]</scope>
    <source>
        <strain evidence="3 4">Omega</strain>
    </source>
</reference>
<dbReference type="Pfam" id="PF02604">
    <property type="entry name" value="PhdYeFM_antitox"/>
    <property type="match status" value="1"/>
</dbReference>
<gene>
    <name evidence="3" type="ORF">CYPRO_0502</name>
</gene>
<evidence type="ECO:0000256" key="1">
    <source>
        <dbReference type="ARBA" id="ARBA00009981"/>
    </source>
</evidence>
<dbReference type="Proteomes" id="UP000254808">
    <property type="component" value="Chromosome"/>
</dbReference>
<dbReference type="AlphaFoldDB" id="A0A345UH36"/>
<evidence type="ECO:0000256" key="2">
    <source>
        <dbReference type="RuleBase" id="RU362080"/>
    </source>
</evidence>
<dbReference type="NCBIfam" id="TIGR01552">
    <property type="entry name" value="phd_fam"/>
    <property type="match status" value="1"/>
</dbReference>
<protein>
    <recommendedName>
        <fullName evidence="2">Antitoxin</fullName>
    </recommendedName>
</protein>
<organism evidence="3 4">
    <name type="scientific">Cyclonatronum proteinivorum</name>
    <dbReference type="NCBI Taxonomy" id="1457365"/>
    <lineage>
        <taxon>Bacteria</taxon>
        <taxon>Pseudomonadati</taxon>
        <taxon>Balneolota</taxon>
        <taxon>Balneolia</taxon>
        <taxon>Balneolales</taxon>
        <taxon>Cyclonatronaceae</taxon>
        <taxon>Cyclonatronum</taxon>
    </lineage>
</organism>
<dbReference type="OrthoDB" id="9809157at2"/>